<evidence type="ECO:0000313" key="4">
    <source>
        <dbReference type="EMBL" id="KIK05879.1"/>
    </source>
</evidence>
<evidence type="ECO:0000313" key="5">
    <source>
        <dbReference type="Proteomes" id="UP000054477"/>
    </source>
</evidence>
<dbReference type="Proteomes" id="UP000054477">
    <property type="component" value="Unassembled WGS sequence"/>
</dbReference>
<keyword evidence="1" id="KW-0862">Zinc</keyword>
<dbReference type="InterPro" id="IPR013087">
    <property type="entry name" value="Znf_C2H2_type"/>
</dbReference>
<dbReference type="PROSITE" id="PS50157">
    <property type="entry name" value="ZINC_FINGER_C2H2_2"/>
    <property type="match status" value="1"/>
</dbReference>
<feature type="compositionally biased region" description="Basic and acidic residues" evidence="2">
    <location>
        <begin position="201"/>
        <end position="212"/>
    </location>
</feature>
<feature type="compositionally biased region" description="Polar residues" evidence="2">
    <location>
        <begin position="8"/>
        <end position="20"/>
    </location>
</feature>
<accession>A0A0C9XWB4</accession>
<dbReference type="Gene3D" id="3.30.160.60">
    <property type="entry name" value="Classic Zinc Finger"/>
    <property type="match status" value="1"/>
</dbReference>
<keyword evidence="1" id="KW-0863">Zinc-finger</keyword>
<proteinExistence type="predicted"/>
<gene>
    <name evidence="4" type="ORF">K443DRAFT_3446</name>
</gene>
<protein>
    <recommendedName>
        <fullName evidence="3">C2H2-type domain-containing protein</fullName>
    </recommendedName>
</protein>
<dbReference type="PROSITE" id="PS00028">
    <property type="entry name" value="ZINC_FINGER_C2H2_1"/>
    <property type="match status" value="1"/>
</dbReference>
<feature type="domain" description="C2H2-type" evidence="3">
    <location>
        <begin position="328"/>
        <end position="353"/>
    </location>
</feature>
<sequence>MRCKSRSTSRYPSAVSNAQSFAGEGPKNVFPDAMPCPFRPSALLRFNQSKTKYPDFLLPLLTDDDDLDLLFPAPQGEKSSPLPSAVVCKPIQPQPQVPKEAAKSLPSSSTTEAGLTKQSEALDMYRVTSRSGLPYCFVDNKFGRAEDALKAAMARMAHPRPSPAVKQADPDPPQVCVPLEDVNIPDCTRDVPDAVDPPSTTKEDCPEVKSHPQVESTDATLPPTVPASPSPAPAPASSSNQSKPLSRRKASSCPAKRNPRKRSKLHDDDKDFVDGPAPKKRRAPVVKTGSTTRVPGTGVQCKSCPKWCKNEGDMSRHLMRHDHGGVRLRCLVGTCSKKFTRDDALKRHLGNEHRWGNAEWEAFRPARARGRV</sequence>
<feature type="region of interest" description="Disordered" evidence="2">
    <location>
        <begin position="153"/>
        <end position="299"/>
    </location>
</feature>
<evidence type="ECO:0000256" key="1">
    <source>
        <dbReference type="PROSITE-ProRule" id="PRU00042"/>
    </source>
</evidence>
<name>A0A0C9XWB4_9AGAR</name>
<dbReference type="OrthoDB" id="3176823at2759"/>
<keyword evidence="1" id="KW-0479">Metal-binding</keyword>
<dbReference type="HOGENOM" id="CLU_744081_0_0_1"/>
<dbReference type="SMART" id="SM00355">
    <property type="entry name" value="ZnF_C2H2"/>
    <property type="match status" value="2"/>
</dbReference>
<keyword evidence="5" id="KW-1185">Reference proteome</keyword>
<reference evidence="4 5" key="1">
    <citation type="submission" date="2014-04" db="EMBL/GenBank/DDBJ databases">
        <authorList>
            <consortium name="DOE Joint Genome Institute"/>
            <person name="Kuo A."/>
            <person name="Kohler A."/>
            <person name="Nagy L.G."/>
            <person name="Floudas D."/>
            <person name="Copeland A."/>
            <person name="Barry K.W."/>
            <person name="Cichocki N."/>
            <person name="Veneault-Fourrey C."/>
            <person name="LaButti K."/>
            <person name="Lindquist E.A."/>
            <person name="Lipzen A."/>
            <person name="Lundell T."/>
            <person name="Morin E."/>
            <person name="Murat C."/>
            <person name="Sun H."/>
            <person name="Tunlid A."/>
            <person name="Henrissat B."/>
            <person name="Grigoriev I.V."/>
            <person name="Hibbett D.S."/>
            <person name="Martin F."/>
            <person name="Nordberg H.P."/>
            <person name="Cantor M.N."/>
            <person name="Hua S.X."/>
        </authorList>
    </citation>
    <scope>NUCLEOTIDE SEQUENCE [LARGE SCALE GENOMIC DNA]</scope>
    <source>
        <strain evidence="4 5">LaAM-08-1</strain>
    </source>
</reference>
<dbReference type="GO" id="GO:0008270">
    <property type="term" value="F:zinc ion binding"/>
    <property type="evidence" value="ECO:0007669"/>
    <property type="project" value="UniProtKB-KW"/>
</dbReference>
<feature type="region of interest" description="Disordered" evidence="2">
    <location>
        <begin position="1"/>
        <end position="26"/>
    </location>
</feature>
<evidence type="ECO:0000259" key="3">
    <source>
        <dbReference type="PROSITE" id="PS50157"/>
    </source>
</evidence>
<organism evidence="4 5">
    <name type="scientific">Laccaria amethystina LaAM-08-1</name>
    <dbReference type="NCBI Taxonomy" id="1095629"/>
    <lineage>
        <taxon>Eukaryota</taxon>
        <taxon>Fungi</taxon>
        <taxon>Dikarya</taxon>
        <taxon>Basidiomycota</taxon>
        <taxon>Agaricomycotina</taxon>
        <taxon>Agaricomycetes</taxon>
        <taxon>Agaricomycetidae</taxon>
        <taxon>Agaricales</taxon>
        <taxon>Agaricineae</taxon>
        <taxon>Hydnangiaceae</taxon>
        <taxon>Laccaria</taxon>
    </lineage>
</organism>
<reference evidence="5" key="2">
    <citation type="submission" date="2015-01" db="EMBL/GenBank/DDBJ databases">
        <title>Evolutionary Origins and Diversification of the Mycorrhizal Mutualists.</title>
        <authorList>
            <consortium name="DOE Joint Genome Institute"/>
            <consortium name="Mycorrhizal Genomics Consortium"/>
            <person name="Kohler A."/>
            <person name="Kuo A."/>
            <person name="Nagy L.G."/>
            <person name="Floudas D."/>
            <person name="Copeland A."/>
            <person name="Barry K.W."/>
            <person name="Cichocki N."/>
            <person name="Veneault-Fourrey C."/>
            <person name="LaButti K."/>
            <person name="Lindquist E.A."/>
            <person name="Lipzen A."/>
            <person name="Lundell T."/>
            <person name="Morin E."/>
            <person name="Murat C."/>
            <person name="Riley R."/>
            <person name="Ohm R."/>
            <person name="Sun H."/>
            <person name="Tunlid A."/>
            <person name="Henrissat B."/>
            <person name="Grigoriev I.V."/>
            <person name="Hibbett D.S."/>
            <person name="Martin F."/>
        </authorList>
    </citation>
    <scope>NUCLEOTIDE SEQUENCE [LARGE SCALE GENOMIC DNA]</scope>
    <source>
        <strain evidence="5">LaAM-08-1</strain>
    </source>
</reference>
<dbReference type="AlphaFoldDB" id="A0A0C9XWB4"/>
<feature type="compositionally biased region" description="Polar residues" evidence="2">
    <location>
        <begin position="105"/>
        <end position="119"/>
    </location>
</feature>
<dbReference type="EMBL" id="KN838556">
    <property type="protein sequence ID" value="KIK05879.1"/>
    <property type="molecule type" value="Genomic_DNA"/>
</dbReference>
<feature type="region of interest" description="Disordered" evidence="2">
    <location>
        <begin position="72"/>
        <end position="119"/>
    </location>
</feature>
<feature type="compositionally biased region" description="Pro residues" evidence="2">
    <location>
        <begin position="223"/>
        <end position="234"/>
    </location>
</feature>
<evidence type="ECO:0000256" key="2">
    <source>
        <dbReference type="SAM" id="MobiDB-lite"/>
    </source>
</evidence>